<keyword evidence="2" id="KW-1185">Reference proteome</keyword>
<sequence>MGADPDRELPVLARRALDAFAESAVRRRDRDSLVETAFAALFDLYRATTPAQRDSPGGRRFASELAELLVSGNNPARLGLYVVRSQTAAENGRHEGYRPACWRRSMLQLLAEEFVPWRQFLRPEDLETIVRIDEALAEVAAEAGPASAEEVPAWVPETHWWWWEPARLRGEYAPERRDSGPLDAVAD</sequence>
<proteinExistence type="predicted"/>
<protein>
    <submittedName>
        <fullName evidence="1">Uncharacterized protein</fullName>
    </submittedName>
</protein>
<reference evidence="1 2" key="1">
    <citation type="submission" date="2020-08" db="EMBL/GenBank/DDBJ databases">
        <title>Genomic Encyclopedia of Type Strains, Phase III (KMG-III): the genomes of soil and plant-associated and newly described type strains.</title>
        <authorList>
            <person name="Whitman W."/>
        </authorList>
    </citation>
    <scope>NUCLEOTIDE SEQUENCE [LARGE SCALE GENOMIC DNA]</scope>
    <source>
        <strain evidence="1 2">CECT 8712</strain>
    </source>
</reference>
<dbReference type="Proteomes" id="UP000536604">
    <property type="component" value="Unassembled WGS sequence"/>
</dbReference>
<evidence type="ECO:0000313" key="1">
    <source>
        <dbReference type="EMBL" id="MBB6119254.1"/>
    </source>
</evidence>
<dbReference type="AlphaFoldDB" id="A0A841IMH5"/>
<dbReference type="EMBL" id="JACHJO010000003">
    <property type="protein sequence ID" value="MBB6119254.1"/>
    <property type="molecule type" value="Genomic_DNA"/>
</dbReference>
<evidence type="ECO:0000313" key="2">
    <source>
        <dbReference type="Proteomes" id="UP000536604"/>
    </source>
</evidence>
<comment type="caution">
    <text evidence="1">The sequence shown here is derived from an EMBL/GenBank/DDBJ whole genome shotgun (WGS) entry which is preliminary data.</text>
</comment>
<name>A0A841IMH5_9ACTN</name>
<gene>
    <name evidence="1" type="ORF">FHS13_001189</name>
</gene>
<organism evidence="1 2">
    <name type="scientific">Nocardiopsis algeriensis</name>
    <dbReference type="NCBI Taxonomy" id="1478215"/>
    <lineage>
        <taxon>Bacteria</taxon>
        <taxon>Bacillati</taxon>
        <taxon>Actinomycetota</taxon>
        <taxon>Actinomycetes</taxon>
        <taxon>Streptosporangiales</taxon>
        <taxon>Nocardiopsidaceae</taxon>
        <taxon>Nocardiopsis</taxon>
    </lineage>
</organism>
<accession>A0A841IMH5</accession>